<dbReference type="Gene3D" id="3.40.225.10">
    <property type="entry name" value="Class II aldolase/adducin N-terminal domain"/>
    <property type="match status" value="1"/>
</dbReference>
<accession>A0A0X1T0P6</accession>
<dbReference type="EMBL" id="CP014135">
    <property type="protein sequence ID" value="AMB85429.1"/>
    <property type="molecule type" value="Genomic_DNA"/>
</dbReference>
<keyword evidence="2" id="KW-1185">Reference proteome</keyword>
<dbReference type="Proteomes" id="UP000063229">
    <property type="component" value="Chromosome"/>
</dbReference>
<organism evidence="1 2">
    <name type="scientific">Pseudomonas agarici</name>
    <dbReference type="NCBI Taxonomy" id="46677"/>
    <lineage>
        <taxon>Bacteria</taxon>
        <taxon>Pseudomonadati</taxon>
        <taxon>Pseudomonadota</taxon>
        <taxon>Gammaproteobacteria</taxon>
        <taxon>Pseudomonadales</taxon>
        <taxon>Pseudomonadaceae</taxon>
        <taxon>Pseudomonas</taxon>
    </lineage>
</organism>
<reference evidence="1 2" key="1">
    <citation type="submission" date="2016-01" db="EMBL/GenBank/DDBJ databases">
        <authorList>
            <person name="McClelland M."/>
            <person name="Jain A."/>
            <person name="Saraogi P."/>
            <person name="Mendelson R."/>
            <person name="Westerman R."/>
            <person name="SanMiguel P."/>
            <person name="Csonka L."/>
        </authorList>
    </citation>
    <scope>NUCLEOTIDE SEQUENCE [LARGE SCALE GENOMIC DNA]</scope>
    <source>
        <strain evidence="1 2">NCPPB 2472</strain>
    </source>
</reference>
<dbReference type="STRING" id="46677.AWM79_08965"/>
<sequence length="59" mass="6546">MAVSSQDCGLLPISQTAMRFLKMGYHDYQGVVFDIVEQSAVIEELGQGYEEVEVAGHRL</sequence>
<gene>
    <name evidence="1" type="ORF">AWM79_08965</name>
</gene>
<dbReference type="KEGG" id="pagb:AWM79_08965"/>
<evidence type="ECO:0000313" key="1">
    <source>
        <dbReference type="EMBL" id="AMB85429.1"/>
    </source>
</evidence>
<name>A0A0X1T0P6_PSEAA</name>
<evidence type="ECO:0000313" key="2">
    <source>
        <dbReference type="Proteomes" id="UP000063229"/>
    </source>
</evidence>
<protein>
    <submittedName>
        <fullName evidence="1">Uncharacterized protein</fullName>
    </submittedName>
</protein>
<dbReference type="InterPro" id="IPR036409">
    <property type="entry name" value="Aldolase_II/adducin_N_sf"/>
</dbReference>
<proteinExistence type="predicted"/>
<dbReference type="AlphaFoldDB" id="A0A0X1T0P6"/>